<feature type="compositionally biased region" description="Polar residues" evidence="1">
    <location>
        <begin position="213"/>
        <end position="223"/>
    </location>
</feature>
<dbReference type="EMBL" id="JAGFMF010011642">
    <property type="protein sequence ID" value="KAG8517910.1"/>
    <property type="molecule type" value="Genomic_DNA"/>
</dbReference>
<feature type="compositionally biased region" description="Basic and acidic residues" evidence="1">
    <location>
        <begin position="256"/>
        <end position="274"/>
    </location>
</feature>
<feature type="compositionally biased region" description="Basic and acidic residues" evidence="1">
    <location>
        <begin position="1404"/>
        <end position="1413"/>
    </location>
</feature>
<keyword evidence="2" id="KW-0732">Signal</keyword>
<dbReference type="InterPro" id="IPR031715">
    <property type="entry name" value="DUF4727"/>
</dbReference>
<feature type="compositionally biased region" description="Polar residues" evidence="1">
    <location>
        <begin position="1417"/>
        <end position="1427"/>
    </location>
</feature>
<feature type="compositionally biased region" description="Basic and acidic residues" evidence="1">
    <location>
        <begin position="458"/>
        <end position="473"/>
    </location>
</feature>
<reference evidence="3" key="1">
    <citation type="journal article" date="2021" name="Evol. Appl.">
        <title>The genome of the Pyrenean desman and the effects of bottlenecks and inbreeding on the genomic landscape of an endangered species.</title>
        <authorList>
            <person name="Escoda L."/>
            <person name="Castresana J."/>
        </authorList>
    </citation>
    <scope>NUCLEOTIDE SEQUENCE</scope>
    <source>
        <strain evidence="3">IBE-C5619</strain>
    </source>
</reference>
<feature type="compositionally biased region" description="Pro residues" evidence="1">
    <location>
        <begin position="1261"/>
        <end position="1271"/>
    </location>
</feature>
<feature type="compositionally biased region" description="Basic and acidic residues" evidence="1">
    <location>
        <begin position="752"/>
        <end position="772"/>
    </location>
</feature>
<feature type="compositionally biased region" description="Basic and acidic residues" evidence="1">
    <location>
        <begin position="611"/>
        <end position="635"/>
    </location>
</feature>
<keyword evidence="4" id="KW-1185">Reference proteome</keyword>
<dbReference type="OrthoDB" id="9834506at2759"/>
<evidence type="ECO:0000313" key="3">
    <source>
        <dbReference type="EMBL" id="KAG8517910.1"/>
    </source>
</evidence>
<feature type="compositionally biased region" description="Basic and acidic residues" evidence="1">
    <location>
        <begin position="972"/>
        <end position="983"/>
    </location>
</feature>
<dbReference type="Pfam" id="PF15856">
    <property type="entry name" value="DUF4727"/>
    <property type="match status" value="1"/>
</dbReference>
<feature type="region of interest" description="Disordered" evidence="1">
    <location>
        <begin position="198"/>
        <end position="223"/>
    </location>
</feature>
<feature type="compositionally biased region" description="Polar residues" evidence="1">
    <location>
        <begin position="683"/>
        <end position="693"/>
    </location>
</feature>
<dbReference type="PANTHER" id="PTHR22379:SF1">
    <property type="entry name" value="RIKEN CDNA 4930407I10 GENE"/>
    <property type="match status" value="1"/>
</dbReference>
<feature type="region of interest" description="Disordered" evidence="1">
    <location>
        <begin position="251"/>
        <end position="295"/>
    </location>
</feature>
<sequence>MLLPLLGACALVGPFQGAEWEPVRALLSEHRSCRDPRCCGNLLVLFLFVIWQVRHYWQQATRTHPRMKKTIKVPPQKSAEPSMRCDPSLELLPELLFSPGKFRGLDAHGRQWAWRRRWECQRSLHQSWTQHLLSRQCSWQRPSWGVISPAESVSFSSFSSTCMLSRDSSWEALQGPWWPHDDQMVKPGKHRRMEQLPVHAQEEPESAARVQSRPVSVSSATSFPKVPSTQRLQFCSRELLLVPSTQWGGTPWSCPHEVRASERESQMRRREDSRWAQALGGVSQKENREEKALQASGRQLPIGFAMKDDAEIKDLEVGSQRPVIRQTDGESLTPAREKQDHMGVETRTNIQELGGRDQREGAGENPSETQACRGQDQEQLRCKTDVETQTPAWGDLGKSSNGDAVETRAFEKNQKEGVPQTHGSGNQAQPGNGDGEETQVPGWATQDWSRGDTSTETQAERRNQDQGRGDTENHTQASGRENLEEVKTEEDKETQALARVKQDVFGGENLIEIPVTEWEKQGQDRCENPGESQTSGGEIQKGLRCEVQVGCGTQNLQRGEGAEETQIPRRQPLKEIRQEDWMVMEVQWWGDQRPVINEIVREFEMPPWGKQDQRGGEHRGEIQVPEKRAHKKDGSEGWTDALVPKAGIQEQLTGEIHAEPRPPGRRNQEHFEKEQSENEDSTDIQASEQTNPTGVKGEASEGTQELGEEKQGQLSSEVSGTVNTPKWKTHEGISSKDGANTQASEAENWGKVLRESDGRTRLMDRKKEDRAGGENGAEVKAPGKGQQREAGGEEDAAIWGAEEGNQSQLRGDTDGKTHLSEWENQEQMGGENGAEIEALEKRKQREFGNEDDVETQRLGRENQRKSCSETGERLPPGRRNCEQTGDKIIAENQISDKTNEREVGSEDGRDIQKLREANQSLLQSKVHGNTCLAEWQNQEQIGGENDTEIQIPGERNQSGTRGGDDTETQAPKGDEQKQLRSEADAEIQIQGQGNQNKDGYEDAADIPDVGSRRMCRCEDAGGSRGNTDQSRGTDVARPSLPVDCSESEEPPALPDSGHKVREQEEAVTSAPCPEIQPLSSQEEVSPLAYGKGEHLASQNLGPSSKGRVEVPTASWQARPKPQRRRQRDKEVGPGEASSLTEQLQNPQSVAAPWGPSPACPSVSCDQAPQAATALVGVPSALTVLPKWPVLKKSQRLLLESLMRRKMAHLQWGLPKRILTSHSLSDFKGFHSALPLAGAKLSGVDVRELQGQQGAQSSRPGPVKPPRPPPPVRKNSRLPTRVRTLEKSGPHWPASSDTSIRPEKPKRSQPPGGAREPQEAPAGAPSGATLGDPRESRSCSVPERVGELSSESSRGRTLVTSGVSQLAERAPGTGRASYSRTRHDSWEGACPPQQPPKPPRRGRRGSLERAEGRGARQQPCSCPSSTASFKGGLSSAAGLGRTLLHKIAGGPHLAKPQHSAPNLGLRDPGSKSLPRGGDSHSGADSVRVHTLKRDLQSPGPCCSGATLAKTEGPQDLGVPENPKGVPRNPSAPRKFGLVKNFRCFLHQHGFRK</sequence>
<name>A0A8J6DS78_GALPY</name>
<feature type="compositionally biased region" description="Polar residues" evidence="1">
    <location>
        <begin position="1137"/>
        <end position="1148"/>
    </location>
</feature>
<comment type="caution">
    <text evidence="3">The sequence shown here is derived from an EMBL/GenBank/DDBJ whole genome shotgun (WGS) entry which is preliminary data.</text>
</comment>
<feature type="compositionally biased region" description="Basic and acidic residues" evidence="1">
    <location>
        <begin position="879"/>
        <end position="889"/>
    </location>
</feature>
<feature type="compositionally biased region" description="Polar residues" evidence="1">
    <location>
        <begin position="712"/>
        <end position="726"/>
    </location>
</feature>
<evidence type="ECO:0000256" key="2">
    <source>
        <dbReference type="SAM" id="SignalP"/>
    </source>
</evidence>
<feature type="compositionally biased region" description="Basic and acidic residues" evidence="1">
    <location>
        <begin position="838"/>
        <end position="872"/>
    </location>
</feature>
<gene>
    <name evidence="3" type="ORF">J0S82_010954</name>
</gene>
<feature type="compositionally biased region" description="Basic and acidic residues" evidence="1">
    <location>
        <begin position="897"/>
        <end position="916"/>
    </location>
</feature>
<feature type="compositionally biased region" description="Basic and acidic residues" evidence="1">
    <location>
        <begin position="335"/>
        <end position="344"/>
    </location>
</feature>
<organism evidence="3 4">
    <name type="scientific">Galemys pyrenaicus</name>
    <name type="common">Iberian desman</name>
    <name type="synonym">Pyrenean desman</name>
    <dbReference type="NCBI Taxonomy" id="202257"/>
    <lineage>
        <taxon>Eukaryota</taxon>
        <taxon>Metazoa</taxon>
        <taxon>Chordata</taxon>
        <taxon>Craniata</taxon>
        <taxon>Vertebrata</taxon>
        <taxon>Euteleostomi</taxon>
        <taxon>Mammalia</taxon>
        <taxon>Eutheria</taxon>
        <taxon>Laurasiatheria</taxon>
        <taxon>Eulipotyphla</taxon>
        <taxon>Talpidae</taxon>
        <taxon>Galemys</taxon>
    </lineage>
</organism>
<dbReference type="Proteomes" id="UP000700334">
    <property type="component" value="Unassembled WGS sequence"/>
</dbReference>
<feature type="region of interest" description="Disordered" evidence="1">
    <location>
        <begin position="937"/>
        <end position="1164"/>
    </location>
</feature>
<dbReference type="PANTHER" id="PTHR22379">
    <property type="entry name" value="RIKEN CDNA 4930407I10 GENE"/>
    <property type="match status" value="1"/>
</dbReference>
<evidence type="ECO:0000313" key="4">
    <source>
        <dbReference type="Proteomes" id="UP000700334"/>
    </source>
</evidence>
<feature type="region of interest" description="Disordered" evidence="1">
    <location>
        <begin position="607"/>
        <end position="916"/>
    </location>
</feature>
<feature type="compositionally biased region" description="Basic and acidic residues" evidence="1">
    <location>
        <begin position="481"/>
        <end position="494"/>
    </location>
</feature>
<feature type="compositionally biased region" description="Basic and acidic residues" evidence="1">
    <location>
        <begin position="811"/>
        <end position="821"/>
    </location>
</feature>
<protein>
    <recommendedName>
        <fullName evidence="5">Retinitis pigmentosa 1-like 1 protein</fullName>
    </recommendedName>
</protein>
<feature type="region of interest" description="Disordered" evidence="1">
    <location>
        <begin position="316"/>
        <end position="381"/>
    </location>
</feature>
<feature type="compositionally biased region" description="Polar residues" evidence="1">
    <location>
        <begin position="446"/>
        <end position="457"/>
    </location>
</feature>
<feature type="region of interest" description="Disordered" evidence="1">
    <location>
        <begin position="520"/>
        <end position="539"/>
    </location>
</feature>
<feature type="signal peptide" evidence="2">
    <location>
        <begin position="1"/>
        <end position="17"/>
    </location>
</feature>
<feature type="chain" id="PRO_5035207751" description="Retinitis pigmentosa 1-like 1 protein" evidence="2">
    <location>
        <begin position="18"/>
        <end position="1551"/>
    </location>
</feature>
<feature type="compositionally biased region" description="Polar residues" evidence="1">
    <location>
        <begin position="421"/>
        <end position="430"/>
    </location>
</feature>
<feature type="compositionally biased region" description="Basic and acidic residues" evidence="1">
    <location>
        <begin position="656"/>
        <end position="676"/>
    </location>
</feature>
<feature type="region of interest" description="Disordered" evidence="1">
    <location>
        <begin position="1450"/>
        <end position="1532"/>
    </location>
</feature>
<proteinExistence type="predicted"/>
<evidence type="ECO:0000256" key="1">
    <source>
        <dbReference type="SAM" id="MobiDB-lite"/>
    </source>
</evidence>
<feature type="region of interest" description="Disordered" evidence="1">
    <location>
        <begin position="408"/>
        <end position="494"/>
    </location>
</feature>
<feature type="region of interest" description="Disordered" evidence="1">
    <location>
        <begin position="1247"/>
        <end position="1428"/>
    </location>
</feature>
<evidence type="ECO:0008006" key="5">
    <source>
        <dbReference type="Google" id="ProtNLM"/>
    </source>
</evidence>
<accession>A0A8J6DS78</accession>